<dbReference type="Proteomes" id="UP000509418">
    <property type="component" value="Chromosome"/>
</dbReference>
<evidence type="ECO:0008006" key="4">
    <source>
        <dbReference type="Google" id="ProtNLM"/>
    </source>
</evidence>
<feature type="compositionally biased region" description="Basic residues" evidence="1">
    <location>
        <begin position="305"/>
        <end position="316"/>
    </location>
</feature>
<evidence type="ECO:0000313" key="3">
    <source>
        <dbReference type="Proteomes" id="UP000509418"/>
    </source>
</evidence>
<keyword evidence="3" id="KW-1185">Reference proteome</keyword>
<dbReference type="AlphaFoldDB" id="A0A7H8TLG0"/>
<sequence>MDHLTARALPLARGLLACLKEADFHYQLAGSLALHAHQIPGAAVTNEIRLFTEADYWGASPTSLAAEVLRQEGHMVREGEDQTVGSGTYPTLIVTLRDGGLPLRVTLQRMPQIAETQDAGGMPAAPLADCLHHTLDALYAGAGSGASFVDFDAIQRQTGPESFDRFVQDFLQHKIKHHRPEHNDTAPPGRHHDVFYVRLARVMRHPVTDFEHYGHPAPEALRQSVLQAALRMLGAAPGGSSLLHAPLEQLQQVRLAQVVHQFDSAFPDGPAPLEPGMAAHYAELALAVEAAVRARTQAVQSRPRIPGRHRPAHPPSHHLQAPGHGSSPLPGR</sequence>
<evidence type="ECO:0000313" key="2">
    <source>
        <dbReference type="EMBL" id="QKZ24285.1"/>
    </source>
</evidence>
<proteinExistence type="predicted"/>
<protein>
    <recommendedName>
        <fullName evidence="4">Nucleotidyl transferase AbiEii/AbiGii toxin family protein</fullName>
    </recommendedName>
</protein>
<evidence type="ECO:0000256" key="1">
    <source>
        <dbReference type="SAM" id="MobiDB-lite"/>
    </source>
</evidence>
<name>A0A7H8TLG0_STRCX</name>
<organism evidence="2 3">
    <name type="scientific">Streptomyces chartreusis</name>
    <dbReference type="NCBI Taxonomy" id="1969"/>
    <lineage>
        <taxon>Bacteria</taxon>
        <taxon>Bacillati</taxon>
        <taxon>Actinomycetota</taxon>
        <taxon>Actinomycetes</taxon>
        <taxon>Kitasatosporales</taxon>
        <taxon>Streptomycetaceae</taxon>
        <taxon>Streptomyces</taxon>
    </lineage>
</organism>
<gene>
    <name evidence="2" type="ORF">HUT05_47260</name>
</gene>
<reference evidence="2 3" key="1">
    <citation type="submission" date="2020-06" db="EMBL/GenBank/DDBJ databases">
        <title>Genome mining for natural products.</title>
        <authorList>
            <person name="Zhang B."/>
            <person name="Shi J."/>
            <person name="Ge H."/>
        </authorList>
    </citation>
    <scope>NUCLEOTIDE SEQUENCE [LARGE SCALE GENOMIC DNA]</scope>
    <source>
        <strain evidence="2 3">NA02069</strain>
    </source>
</reference>
<feature type="region of interest" description="Disordered" evidence="1">
    <location>
        <begin position="297"/>
        <end position="332"/>
    </location>
</feature>
<dbReference type="EMBL" id="CP056041">
    <property type="protein sequence ID" value="QKZ24285.1"/>
    <property type="molecule type" value="Genomic_DNA"/>
</dbReference>
<dbReference type="RefSeq" id="WP_176578816.1">
    <property type="nucleotide sequence ID" value="NZ_CBDRGH010000022.1"/>
</dbReference>
<accession>A0A7H8TLG0</accession>